<feature type="chain" id="PRO_5004484198" description="NADH:ubiquinone reductase (H(+)-translocating)" evidence="10">
    <location>
        <begin position="18"/>
        <end position="558"/>
    </location>
</feature>
<feature type="domain" description="NADH:quinone oxidoreductase/Mrp antiporter transmembrane" evidence="11">
    <location>
        <begin position="116"/>
        <end position="393"/>
    </location>
</feature>
<keyword evidence="12" id="KW-0496">Mitochondrion</keyword>
<evidence type="ECO:0000256" key="10">
    <source>
        <dbReference type="SAM" id="SignalP"/>
    </source>
</evidence>
<evidence type="ECO:0000256" key="1">
    <source>
        <dbReference type="ARBA" id="ARBA00004141"/>
    </source>
</evidence>
<sequence length="558" mass="62797">MVVKFSMLMLLLVGSLSFFNKKTNVFKNGILLLFFCFLCKEFFFGGCEDYLGCTFMGNKVLILVDFYSFFFLFIGFVVTGSVYKFGSWYMVGEVYKGSFMLMLVIFLFFMFLLTFSGSLIFVLVGWEGVGVMSFLLIFWWLGRSDAGVASVQAVVYNRVGDFGLYLGVFVILLSNQVPFSYVDGFSNVGSLLIMVGALAKSSQFLFHPWLPAAMEGPTPVSSLLHSSTMVVAGVFLMIRLGGNFGGLEMGVLFFFGSLTMLYGSLCALGQSDMKKVIAFSTTSQLGLMMCTIGMGLSDLAFFHLCCHAFFKSLIFMVSGVFIHGMGNNQDFRFSGVNMLGSSFSYLCLIMCSLSMCGFLFMSGFYSKDMILENSLGPMLNRLSVGVLFFASVLTGGYSFRLCLLLFVYGFGSKIVGMESFSVSGGFQFLQVYLGTFVVVGVLYYGFLGFEECLSWGLKIVPLFVLVFGVSLGVWSKYNLIYFLGGYMYFYNPLIHRVLTDGLKRFVSLCLLLEFVWLESFWYFFLSGLKFSNYFKFGYFMTYFLPCFFVFCFSLYFYM</sequence>
<evidence type="ECO:0000313" key="12">
    <source>
        <dbReference type="EMBL" id="CCO25799.1"/>
    </source>
</evidence>
<accession>S0DF73</accession>
<feature type="transmembrane region" description="Helical" evidence="9">
    <location>
        <begin position="60"/>
        <end position="82"/>
    </location>
</feature>
<dbReference type="GO" id="GO:0042773">
    <property type="term" value="P:ATP synthesis coupled electron transport"/>
    <property type="evidence" value="ECO:0007669"/>
    <property type="project" value="InterPro"/>
</dbReference>
<feature type="transmembrane region" description="Helical" evidence="9">
    <location>
        <begin position="250"/>
        <end position="269"/>
    </location>
</feature>
<feature type="transmembrane region" description="Helical" evidence="9">
    <location>
        <begin position="119"/>
        <end position="141"/>
    </location>
</feature>
<keyword evidence="5 9" id="KW-1133">Transmembrane helix</keyword>
<feature type="transmembrane region" description="Helical" evidence="9">
    <location>
        <begin position="429"/>
        <end position="447"/>
    </location>
</feature>
<dbReference type="GO" id="GO:0016020">
    <property type="term" value="C:membrane"/>
    <property type="evidence" value="ECO:0007669"/>
    <property type="project" value="UniProtKB-SubCell"/>
</dbReference>
<feature type="transmembrane region" description="Helical" evidence="9">
    <location>
        <begin position="536"/>
        <end position="557"/>
    </location>
</feature>
<dbReference type="PANTHER" id="PTHR42829:SF2">
    <property type="entry name" value="NADH-UBIQUINONE OXIDOREDUCTASE CHAIN 5"/>
    <property type="match status" value="1"/>
</dbReference>
<evidence type="ECO:0000256" key="9">
    <source>
        <dbReference type="SAM" id="Phobius"/>
    </source>
</evidence>
<keyword evidence="4 9" id="KW-0812">Transmembrane</keyword>
<keyword evidence="6 9" id="KW-0472">Membrane</keyword>
<evidence type="ECO:0000256" key="6">
    <source>
        <dbReference type="ARBA" id="ARBA00023136"/>
    </source>
</evidence>
<dbReference type="EMBL" id="HF548560">
    <property type="protein sequence ID" value="CCO25799.1"/>
    <property type="molecule type" value="Genomic_DNA"/>
</dbReference>
<feature type="transmembrane region" description="Helical" evidence="9">
    <location>
        <begin position="505"/>
        <end position="524"/>
    </location>
</feature>
<feature type="transmembrane region" description="Helical" evidence="9">
    <location>
        <begin position="188"/>
        <end position="206"/>
    </location>
</feature>
<dbReference type="PRINTS" id="PR01434">
    <property type="entry name" value="NADHDHGNASE5"/>
</dbReference>
<feature type="signal peptide" evidence="10">
    <location>
        <begin position="1"/>
        <end position="17"/>
    </location>
</feature>
<dbReference type="Pfam" id="PF00361">
    <property type="entry name" value="Proton_antipo_M"/>
    <property type="match status" value="1"/>
</dbReference>
<feature type="transmembrane region" description="Helical" evidence="9">
    <location>
        <begin position="459"/>
        <end position="484"/>
    </location>
</feature>
<feature type="transmembrane region" description="Helical" evidence="9">
    <location>
        <begin position="94"/>
        <end position="113"/>
    </location>
</feature>
<evidence type="ECO:0000256" key="4">
    <source>
        <dbReference type="ARBA" id="ARBA00022692"/>
    </source>
</evidence>
<feature type="transmembrane region" description="Helical" evidence="9">
    <location>
        <begin position="276"/>
        <end position="294"/>
    </location>
</feature>
<protein>
    <recommendedName>
        <fullName evidence="2">NADH:ubiquinone reductase (H(+)-translocating)</fullName>
        <ecNumber evidence="2">7.1.1.2</ecNumber>
    </recommendedName>
    <alternativeName>
        <fullName evidence="7">NADH dehydrogenase subunit 5</fullName>
    </alternativeName>
</protein>
<evidence type="ECO:0000259" key="11">
    <source>
        <dbReference type="Pfam" id="PF00361"/>
    </source>
</evidence>
<dbReference type="EC" id="7.1.1.2" evidence="2"/>
<reference evidence="12" key="1">
    <citation type="journal article" date="2013" name="Genome Biol. Evol.">
        <title>Deep Sequencing of Mixed Total DNA without Barcodes Allows Efficient Assembly of Highly Plastic Ascidian Mitochondrial Genomes.</title>
        <authorList>
            <person name="Rubinstein N."/>
            <person name="Feldstein T."/>
            <person name="Shenkar N."/>
            <person name="Botero Castro F."/>
            <person name="Griggio F."/>
            <person name="Mastrototaro F."/>
            <person name="Delsuc F."/>
            <person name="Douzery E.J.P."/>
            <person name="Gissi C."/>
            <person name="Huchon D."/>
        </authorList>
    </citation>
    <scope>NUCLEOTIDE SEQUENCE</scope>
    <source>
        <tissue evidence="12">Gonads</tissue>
    </source>
</reference>
<proteinExistence type="predicted"/>
<feature type="transmembrane region" description="Helical" evidence="9">
    <location>
        <begin position="343"/>
        <end position="365"/>
    </location>
</feature>
<keyword evidence="3" id="KW-0249">Electron transport</keyword>
<geneLocation type="mitochondrion" evidence="12"/>
<gene>
    <name evidence="12" type="primary">nad5</name>
</gene>
<evidence type="ECO:0000256" key="8">
    <source>
        <dbReference type="ARBA" id="ARBA00049551"/>
    </source>
</evidence>
<keyword evidence="3" id="KW-0679">Respiratory chain</keyword>
<organism evidence="12">
    <name type="scientific">Rhodosoma turcicum</name>
    <dbReference type="NCBI Taxonomy" id="1256665"/>
    <lineage>
        <taxon>Eukaryota</taxon>
        <taxon>Metazoa</taxon>
        <taxon>Chordata</taxon>
        <taxon>Tunicata</taxon>
        <taxon>Ascidiacea</taxon>
        <taxon>Phlebobranchia</taxon>
        <taxon>Corellidae</taxon>
        <taxon>Rhodosoma</taxon>
    </lineage>
</organism>
<feature type="transmembrane region" description="Helical" evidence="9">
    <location>
        <begin position="218"/>
        <end position="238"/>
    </location>
</feature>
<dbReference type="InterPro" id="IPR001750">
    <property type="entry name" value="ND/Mrp_TM"/>
</dbReference>
<dbReference type="GO" id="GO:0003954">
    <property type="term" value="F:NADH dehydrogenase activity"/>
    <property type="evidence" value="ECO:0007669"/>
    <property type="project" value="TreeGrafter"/>
</dbReference>
<feature type="transmembrane region" description="Helical" evidence="9">
    <location>
        <begin position="162"/>
        <end position="182"/>
    </location>
</feature>
<keyword evidence="3" id="KW-0813">Transport</keyword>
<evidence type="ECO:0000256" key="5">
    <source>
        <dbReference type="ARBA" id="ARBA00022989"/>
    </source>
</evidence>
<feature type="transmembrane region" description="Helical" evidence="9">
    <location>
        <begin position="300"/>
        <end position="322"/>
    </location>
</feature>
<name>S0DF73_9ASCI</name>
<dbReference type="GO" id="GO:0008137">
    <property type="term" value="F:NADH dehydrogenase (ubiquinone) activity"/>
    <property type="evidence" value="ECO:0007669"/>
    <property type="project" value="UniProtKB-EC"/>
</dbReference>
<dbReference type="GO" id="GO:0015990">
    <property type="term" value="P:electron transport coupled proton transport"/>
    <property type="evidence" value="ECO:0007669"/>
    <property type="project" value="TreeGrafter"/>
</dbReference>
<dbReference type="InterPro" id="IPR003945">
    <property type="entry name" value="NU5C-like"/>
</dbReference>
<evidence type="ECO:0000256" key="2">
    <source>
        <dbReference type="ARBA" id="ARBA00012944"/>
    </source>
</evidence>
<dbReference type="AlphaFoldDB" id="S0DF73"/>
<comment type="subcellular location">
    <subcellularLocation>
        <location evidence="1">Membrane</location>
        <topology evidence="1">Multi-pass membrane protein</topology>
    </subcellularLocation>
</comment>
<dbReference type="PANTHER" id="PTHR42829">
    <property type="entry name" value="NADH-UBIQUINONE OXIDOREDUCTASE CHAIN 5"/>
    <property type="match status" value="1"/>
</dbReference>
<keyword evidence="10" id="KW-0732">Signal</keyword>
<evidence type="ECO:0000256" key="3">
    <source>
        <dbReference type="ARBA" id="ARBA00022660"/>
    </source>
</evidence>
<comment type="catalytic activity">
    <reaction evidence="8">
        <text>a ubiquinone + NADH + 5 H(+)(in) = a ubiquinol + NAD(+) + 4 H(+)(out)</text>
        <dbReference type="Rhea" id="RHEA:29091"/>
        <dbReference type="Rhea" id="RHEA-COMP:9565"/>
        <dbReference type="Rhea" id="RHEA-COMP:9566"/>
        <dbReference type="ChEBI" id="CHEBI:15378"/>
        <dbReference type="ChEBI" id="CHEBI:16389"/>
        <dbReference type="ChEBI" id="CHEBI:17976"/>
        <dbReference type="ChEBI" id="CHEBI:57540"/>
        <dbReference type="ChEBI" id="CHEBI:57945"/>
        <dbReference type="EC" id="7.1.1.2"/>
    </reaction>
</comment>
<evidence type="ECO:0000256" key="7">
    <source>
        <dbReference type="ARBA" id="ARBA00031027"/>
    </source>
</evidence>
<feature type="transmembrane region" description="Helical" evidence="9">
    <location>
        <begin position="385"/>
        <end position="408"/>
    </location>
</feature>